<evidence type="ECO:0000256" key="1">
    <source>
        <dbReference type="SAM" id="Phobius"/>
    </source>
</evidence>
<keyword evidence="1" id="KW-0472">Membrane</keyword>
<evidence type="ECO:0000313" key="3">
    <source>
        <dbReference type="Proteomes" id="UP000308652"/>
    </source>
</evidence>
<keyword evidence="1" id="KW-1133">Transmembrane helix</keyword>
<dbReference type="AlphaFoldDB" id="A0A5C3LS57"/>
<evidence type="ECO:0000313" key="2">
    <source>
        <dbReference type="EMBL" id="TFK35622.1"/>
    </source>
</evidence>
<organism evidence="2 3">
    <name type="scientific">Crucibulum laeve</name>
    <dbReference type="NCBI Taxonomy" id="68775"/>
    <lineage>
        <taxon>Eukaryota</taxon>
        <taxon>Fungi</taxon>
        <taxon>Dikarya</taxon>
        <taxon>Basidiomycota</taxon>
        <taxon>Agaricomycotina</taxon>
        <taxon>Agaricomycetes</taxon>
        <taxon>Agaricomycetidae</taxon>
        <taxon>Agaricales</taxon>
        <taxon>Agaricineae</taxon>
        <taxon>Nidulariaceae</taxon>
        <taxon>Crucibulum</taxon>
    </lineage>
</organism>
<name>A0A5C3LS57_9AGAR</name>
<feature type="transmembrane region" description="Helical" evidence="1">
    <location>
        <begin position="51"/>
        <end position="70"/>
    </location>
</feature>
<proteinExistence type="predicted"/>
<accession>A0A5C3LS57</accession>
<keyword evidence="1" id="KW-0812">Transmembrane</keyword>
<sequence>MEECFSFTRRDTSSSINPLFPLLLSFSYPPIPTSLVEVGDAASAGTGVKSLLVAVLFSFLLVVVGFFLHYTSFEPPAEELTFLIN</sequence>
<dbReference type="EMBL" id="ML213620">
    <property type="protein sequence ID" value="TFK35622.1"/>
    <property type="molecule type" value="Genomic_DNA"/>
</dbReference>
<keyword evidence="3" id="KW-1185">Reference proteome</keyword>
<dbReference type="Proteomes" id="UP000308652">
    <property type="component" value="Unassembled WGS sequence"/>
</dbReference>
<protein>
    <submittedName>
        <fullName evidence="2">Uncharacterized protein</fullName>
    </submittedName>
</protein>
<reference evidence="2 3" key="1">
    <citation type="journal article" date="2019" name="Nat. Ecol. Evol.">
        <title>Megaphylogeny resolves global patterns of mushroom evolution.</title>
        <authorList>
            <person name="Varga T."/>
            <person name="Krizsan K."/>
            <person name="Foldi C."/>
            <person name="Dima B."/>
            <person name="Sanchez-Garcia M."/>
            <person name="Sanchez-Ramirez S."/>
            <person name="Szollosi G.J."/>
            <person name="Szarkandi J.G."/>
            <person name="Papp V."/>
            <person name="Albert L."/>
            <person name="Andreopoulos W."/>
            <person name="Angelini C."/>
            <person name="Antonin V."/>
            <person name="Barry K.W."/>
            <person name="Bougher N.L."/>
            <person name="Buchanan P."/>
            <person name="Buyck B."/>
            <person name="Bense V."/>
            <person name="Catcheside P."/>
            <person name="Chovatia M."/>
            <person name="Cooper J."/>
            <person name="Damon W."/>
            <person name="Desjardin D."/>
            <person name="Finy P."/>
            <person name="Geml J."/>
            <person name="Haridas S."/>
            <person name="Hughes K."/>
            <person name="Justo A."/>
            <person name="Karasinski D."/>
            <person name="Kautmanova I."/>
            <person name="Kiss B."/>
            <person name="Kocsube S."/>
            <person name="Kotiranta H."/>
            <person name="LaButti K.M."/>
            <person name="Lechner B.E."/>
            <person name="Liimatainen K."/>
            <person name="Lipzen A."/>
            <person name="Lukacs Z."/>
            <person name="Mihaltcheva S."/>
            <person name="Morgado L.N."/>
            <person name="Niskanen T."/>
            <person name="Noordeloos M.E."/>
            <person name="Ohm R.A."/>
            <person name="Ortiz-Santana B."/>
            <person name="Ovrebo C."/>
            <person name="Racz N."/>
            <person name="Riley R."/>
            <person name="Savchenko A."/>
            <person name="Shiryaev A."/>
            <person name="Soop K."/>
            <person name="Spirin V."/>
            <person name="Szebenyi C."/>
            <person name="Tomsovsky M."/>
            <person name="Tulloss R.E."/>
            <person name="Uehling J."/>
            <person name="Grigoriev I.V."/>
            <person name="Vagvolgyi C."/>
            <person name="Papp T."/>
            <person name="Martin F.M."/>
            <person name="Miettinen O."/>
            <person name="Hibbett D.S."/>
            <person name="Nagy L.G."/>
        </authorList>
    </citation>
    <scope>NUCLEOTIDE SEQUENCE [LARGE SCALE GENOMIC DNA]</scope>
    <source>
        <strain evidence="2 3">CBS 166.37</strain>
    </source>
</reference>
<gene>
    <name evidence="2" type="ORF">BDQ12DRAFT_688047</name>
</gene>